<sequence length="63" mass="7293">MEFQRAQEIVASPAEYEVSYNGVSVWIDKLHDDGKTATVHLRRSLEERSEVAITELKEEHQVH</sequence>
<evidence type="ECO:0000256" key="2">
    <source>
        <dbReference type="ARBA" id="ARBA00006573"/>
    </source>
</evidence>
<dbReference type="GO" id="GO:0042601">
    <property type="term" value="C:endospore-forming forespore"/>
    <property type="evidence" value="ECO:0007669"/>
    <property type="project" value="InterPro"/>
</dbReference>
<comment type="subcellular location">
    <subcellularLocation>
        <location evidence="1 4">Spore core</location>
    </subcellularLocation>
</comment>
<protein>
    <recommendedName>
        <fullName evidence="4">Small, acid-soluble spore protein H</fullName>
        <shortName evidence="4">SASP H</shortName>
    </recommendedName>
</protein>
<dbReference type="GO" id="GO:0030435">
    <property type="term" value="P:sporulation resulting in formation of a cellular spore"/>
    <property type="evidence" value="ECO:0007669"/>
    <property type="project" value="UniProtKB-KW"/>
</dbReference>
<evidence type="ECO:0000256" key="1">
    <source>
        <dbReference type="ARBA" id="ARBA00004288"/>
    </source>
</evidence>
<dbReference type="RefSeq" id="WP_124765637.1">
    <property type="nucleotide sequence ID" value="NZ_JAFBDY010000013.1"/>
</dbReference>
<evidence type="ECO:0000256" key="3">
    <source>
        <dbReference type="ARBA" id="ARBA00022969"/>
    </source>
</evidence>
<dbReference type="EMBL" id="RRCT01000013">
    <property type="protein sequence ID" value="RQW73978.1"/>
    <property type="molecule type" value="Genomic_DNA"/>
</dbReference>
<dbReference type="AlphaFoldDB" id="A0A3N9UC94"/>
<evidence type="ECO:0000313" key="5">
    <source>
        <dbReference type="EMBL" id="RQW73978.1"/>
    </source>
</evidence>
<proteinExistence type="evidence at transcript level"/>
<name>A0A3N9UC94_9BACI</name>
<keyword evidence="3 4" id="KW-0749">Sporulation</keyword>
<dbReference type="Pfam" id="PF08141">
    <property type="entry name" value="SspH"/>
    <property type="match status" value="1"/>
</dbReference>
<organism evidence="5 6">
    <name type="scientific">Lysinibacillus composti</name>
    <dbReference type="NCBI Taxonomy" id="720633"/>
    <lineage>
        <taxon>Bacteria</taxon>
        <taxon>Bacillati</taxon>
        <taxon>Bacillota</taxon>
        <taxon>Bacilli</taxon>
        <taxon>Bacillales</taxon>
        <taxon>Bacillaceae</taxon>
        <taxon>Lysinibacillus</taxon>
    </lineage>
</organism>
<accession>A0A3N9UC94</accession>
<dbReference type="InterPro" id="IPR012610">
    <property type="entry name" value="SASP_SspH"/>
</dbReference>
<dbReference type="GO" id="GO:0030436">
    <property type="term" value="P:asexual sporulation"/>
    <property type="evidence" value="ECO:0007669"/>
    <property type="project" value="UniProtKB-UniRule"/>
</dbReference>
<gene>
    <name evidence="4" type="primary">sspH</name>
    <name evidence="5" type="ORF">EBB45_13605</name>
</gene>
<keyword evidence="6" id="KW-1185">Reference proteome</keyword>
<evidence type="ECO:0000256" key="4">
    <source>
        <dbReference type="HAMAP-Rule" id="MF_00667"/>
    </source>
</evidence>
<comment type="similarity">
    <text evidence="2 4">Belongs to the SspH family.</text>
</comment>
<comment type="induction">
    <text evidence="4">Expressed only in the forespore compartment of sporulating cells.</text>
</comment>
<comment type="caution">
    <text evidence="5">The sequence shown here is derived from an EMBL/GenBank/DDBJ whole genome shotgun (WGS) entry which is preliminary data.</text>
</comment>
<dbReference type="Proteomes" id="UP000274033">
    <property type="component" value="Unassembled WGS sequence"/>
</dbReference>
<reference evidence="5 6" key="1">
    <citation type="journal article" date="2013" name="J. Microbiol.">
        <title>Lysinibacillus chungkukjangi sp. nov., isolated from Chungkukjang, Korean fermented soybean food.</title>
        <authorList>
            <person name="Kim S.J."/>
            <person name="Jang Y.H."/>
            <person name="Hamada M."/>
            <person name="Ahn J.H."/>
            <person name="Weon H.Y."/>
            <person name="Suzuki K."/>
            <person name="Whang K.S."/>
            <person name="Kwon S.W."/>
        </authorList>
    </citation>
    <scope>NUCLEOTIDE SEQUENCE [LARGE SCALE GENOMIC DNA]</scope>
    <source>
        <strain evidence="5 6">MCCC 1A12701</strain>
    </source>
</reference>
<dbReference type="HAMAP" id="MF_00667">
    <property type="entry name" value="SspH"/>
    <property type="match status" value="1"/>
</dbReference>
<dbReference type="OrthoDB" id="2721675at2"/>
<evidence type="ECO:0000313" key="6">
    <source>
        <dbReference type="Proteomes" id="UP000274033"/>
    </source>
</evidence>